<evidence type="ECO:0000256" key="4">
    <source>
        <dbReference type="ARBA" id="ARBA00022833"/>
    </source>
</evidence>
<evidence type="ECO:0000256" key="6">
    <source>
        <dbReference type="RuleBase" id="RU003435"/>
    </source>
</evidence>
<sequence>MEKVLNQTWDLDVVFKGGSESESLDRFLVDLESDLQGYWQHLKKTSAPQTIDEALNWKENIHKIQDFSKRIVEAGAYIGCLNAQDVKDQHAKTLNGTIQTLGAQFESCSTLLDNQMDNIPQAVWEELLKDDELKNIQFPLNESRDKAKEKLSAEQEQLVNALSIDGYHGWGELYDTIVGNMSIPFTHPEKGESNLSVGQLDNLLTDSDRNVRKSAFAAWETAWHNQSDFCSSALNHLSGFRLNLYQQRSWDKVLKEPLAYNRMTDETLAVMWDVITSCKPTFVKFLERKAELLGLEKLSWFDVEAPLESASTKVTYEESCEFIIDHFKKFNPQMAEFAAHAIENRWIEAEDRFGKRPGGFCTSFPIAEESRIFMTFSGTPDNTSTLAHELGHAYHQHVMNDLPNMAQHYAMNVAETASTFAEMIVSDAAKSSAATTEEHLAFLEDKVQRSIAFFMNIHARFLFETRFYEERKKGLVTSDRLDEIMLEAQKEAYCDALDTYHPAFWQSKLHFYITDVPFYNFPYTFGYLFSTGIYVKALEEGPSFAKKYDALLRDTGSMTVEDLAKKHLDVDLTQPDFWRSAIGYCVKDAREFLSLTEK</sequence>
<dbReference type="Pfam" id="PF08439">
    <property type="entry name" value="Peptidase_M3_N"/>
    <property type="match status" value="1"/>
</dbReference>
<dbReference type="PANTHER" id="PTHR34217:SF1">
    <property type="entry name" value="CARBOXYPEPTIDASE 1"/>
    <property type="match status" value="1"/>
</dbReference>
<keyword evidence="3 6" id="KW-0378">Hydrolase</keyword>
<gene>
    <name evidence="9" type="ORF">EV207_12415</name>
</gene>
<comment type="similarity">
    <text evidence="6">Belongs to the peptidase M3 family.</text>
</comment>
<dbReference type="Pfam" id="PF01432">
    <property type="entry name" value="Peptidase_M3"/>
    <property type="match status" value="1"/>
</dbReference>
<dbReference type="GO" id="GO:0004222">
    <property type="term" value="F:metalloendopeptidase activity"/>
    <property type="evidence" value="ECO:0007669"/>
    <property type="project" value="InterPro"/>
</dbReference>
<dbReference type="InterPro" id="IPR001333">
    <property type="entry name" value="Peptidase_M32_Taq"/>
</dbReference>
<dbReference type="Gene3D" id="1.20.140.70">
    <property type="entry name" value="Oligopeptidase f, N-terminal domain"/>
    <property type="match status" value="1"/>
</dbReference>
<keyword evidence="1 6" id="KW-0645">Protease</keyword>
<dbReference type="GO" id="GO:0046872">
    <property type="term" value="F:metal ion binding"/>
    <property type="evidence" value="ECO:0007669"/>
    <property type="project" value="UniProtKB-UniRule"/>
</dbReference>
<feature type="domain" description="Oligopeptidase F N-terminal" evidence="8">
    <location>
        <begin position="119"/>
        <end position="181"/>
    </location>
</feature>
<evidence type="ECO:0000256" key="1">
    <source>
        <dbReference type="ARBA" id="ARBA00022670"/>
    </source>
</evidence>
<feature type="domain" description="Peptidase M3A/M3B catalytic" evidence="7">
    <location>
        <begin position="203"/>
        <end position="582"/>
    </location>
</feature>
<dbReference type="SUPFAM" id="SSF55486">
    <property type="entry name" value="Metalloproteases ('zincins'), catalytic domain"/>
    <property type="match status" value="1"/>
</dbReference>
<dbReference type="OrthoDB" id="9769691at2"/>
<dbReference type="InterPro" id="IPR042088">
    <property type="entry name" value="OligoPept_F_C"/>
</dbReference>
<name>A0A4V2SLR7_9BACL</name>
<dbReference type="Proteomes" id="UP000295416">
    <property type="component" value="Unassembled WGS sequence"/>
</dbReference>
<dbReference type="InterPro" id="IPR011977">
    <property type="entry name" value="Pept_M3B_clade3"/>
</dbReference>
<organism evidence="9 10">
    <name type="scientific">Scopulibacillus darangshiensis</name>
    <dbReference type="NCBI Taxonomy" id="442528"/>
    <lineage>
        <taxon>Bacteria</taxon>
        <taxon>Bacillati</taxon>
        <taxon>Bacillota</taxon>
        <taxon>Bacilli</taxon>
        <taxon>Bacillales</taxon>
        <taxon>Sporolactobacillaceae</taxon>
        <taxon>Scopulibacillus</taxon>
    </lineage>
</organism>
<evidence type="ECO:0000256" key="3">
    <source>
        <dbReference type="ARBA" id="ARBA00022801"/>
    </source>
</evidence>
<evidence type="ECO:0000313" key="10">
    <source>
        <dbReference type="Proteomes" id="UP000295416"/>
    </source>
</evidence>
<accession>A0A4V2SLR7</accession>
<dbReference type="CDD" id="cd09607">
    <property type="entry name" value="M3B_PepF"/>
    <property type="match status" value="1"/>
</dbReference>
<dbReference type="EMBL" id="SLXK01000024">
    <property type="protein sequence ID" value="TCP24516.1"/>
    <property type="molecule type" value="Genomic_DNA"/>
</dbReference>
<reference evidence="9 10" key="1">
    <citation type="submission" date="2019-03" db="EMBL/GenBank/DDBJ databases">
        <title>Genomic Encyclopedia of Type Strains, Phase IV (KMG-IV): sequencing the most valuable type-strain genomes for metagenomic binning, comparative biology and taxonomic classification.</title>
        <authorList>
            <person name="Goeker M."/>
        </authorList>
    </citation>
    <scope>NUCLEOTIDE SEQUENCE [LARGE SCALE GENOMIC DNA]</scope>
    <source>
        <strain evidence="9 10">DSM 19377</strain>
    </source>
</reference>
<evidence type="ECO:0000313" key="9">
    <source>
        <dbReference type="EMBL" id="TCP24516.1"/>
    </source>
</evidence>
<dbReference type="RefSeq" id="WP_132746942.1">
    <property type="nucleotide sequence ID" value="NZ_SLXK01000024.1"/>
</dbReference>
<dbReference type="GO" id="GO:0006508">
    <property type="term" value="P:proteolysis"/>
    <property type="evidence" value="ECO:0007669"/>
    <property type="project" value="UniProtKB-KW"/>
</dbReference>
<keyword evidence="4 6" id="KW-0862">Zinc</keyword>
<dbReference type="Gene3D" id="1.10.1370.20">
    <property type="entry name" value="Oligoendopeptidase f, C-terminal domain"/>
    <property type="match status" value="1"/>
</dbReference>
<dbReference type="InterPro" id="IPR013647">
    <property type="entry name" value="OligopepF_N_dom"/>
</dbReference>
<keyword evidence="2 6" id="KW-0479">Metal-binding</keyword>
<dbReference type="NCBIfam" id="TIGR02290">
    <property type="entry name" value="M3_fam_3"/>
    <property type="match status" value="1"/>
</dbReference>
<dbReference type="InterPro" id="IPR034006">
    <property type="entry name" value="M3B_PepF_2"/>
</dbReference>
<evidence type="ECO:0000259" key="7">
    <source>
        <dbReference type="Pfam" id="PF01432"/>
    </source>
</evidence>
<keyword evidence="10" id="KW-1185">Reference proteome</keyword>
<dbReference type="GO" id="GO:0004181">
    <property type="term" value="F:metallocarboxypeptidase activity"/>
    <property type="evidence" value="ECO:0007669"/>
    <property type="project" value="InterPro"/>
</dbReference>
<comment type="cofactor">
    <cofactor evidence="6">
        <name>Zn(2+)</name>
        <dbReference type="ChEBI" id="CHEBI:29105"/>
    </cofactor>
    <text evidence="6">Binds 1 zinc ion.</text>
</comment>
<protein>
    <submittedName>
        <fullName evidence="9">PepF/M3 family oligoendopeptidase</fullName>
    </submittedName>
</protein>
<evidence type="ECO:0000256" key="2">
    <source>
        <dbReference type="ARBA" id="ARBA00022723"/>
    </source>
</evidence>
<dbReference type="AlphaFoldDB" id="A0A4V2SLR7"/>
<evidence type="ECO:0000256" key="5">
    <source>
        <dbReference type="ARBA" id="ARBA00023049"/>
    </source>
</evidence>
<evidence type="ECO:0000259" key="8">
    <source>
        <dbReference type="Pfam" id="PF08439"/>
    </source>
</evidence>
<comment type="caution">
    <text evidence="9">The sequence shown here is derived from an EMBL/GenBank/DDBJ whole genome shotgun (WGS) entry which is preliminary data.</text>
</comment>
<keyword evidence="5 6" id="KW-0482">Metalloprotease</keyword>
<dbReference type="PANTHER" id="PTHR34217">
    <property type="entry name" value="METAL-DEPENDENT CARBOXYPEPTIDASE"/>
    <property type="match status" value="1"/>
</dbReference>
<dbReference type="InterPro" id="IPR001567">
    <property type="entry name" value="Pept_M3A_M3B_dom"/>
</dbReference>
<proteinExistence type="inferred from homology"/>